<name>A0AAV8Z979_9CUCU</name>
<proteinExistence type="predicted"/>
<comment type="caution">
    <text evidence="1">The sequence shown here is derived from an EMBL/GenBank/DDBJ whole genome shotgun (WGS) entry which is preliminary data.</text>
</comment>
<dbReference type="AlphaFoldDB" id="A0AAV8Z979"/>
<dbReference type="EMBL" id="JAPWTK010000011">
    <property type="protein sequence ID" value="KAJ8959830.1"/>
    <property type="molecule type" value="Genomic_DNA"/>
</dbReference>
<accession>A0AAV8Z979</accession>
<dbReference type="Proteomes" id="UP001162162">
    <property type="component" value="Unassembled WGS sequence"/>
</dbReference>
<evidence type="ECO:0000313" key="2">
    <source>
        <dbReference type="Proteomes" id="UP001162162"/>
    </source>
</evidence>
<sequence>MVKHFYFIYSVISLVYSLLENYKTAFQKSNKIQKSCIVPSPALPDTFPDPTYNLLQKRQTVANFKLIINRVNRIYRPLTDNNVKSGIRINQNNDSIKQSTMGGSNYAFSRMCVMEKWRVSSFSLQQIVENHHFSEDFRGW</sequence>
<gene>
    <name evidence="1" type="ORF">NQ318_011563</name>
</gene>
<evidence type="ECO:0000313" key="1">
    <source>
        <dbReference type="EMBL" id="KAJ8959830.1"/>
    </source>
</evidence>
<keyword evidence="2" id="KW-1185">Reference proteome</keyword>
<organism evidence="1 2">
    <name type="scientific">Aromia moschata</name>
    <dbReference type="NCBI Taxonomy" id="1265417"/>
    <lineage>
        <taxon>Eukaryota</taxon>
        <taxon>Metazoa</taxon>
        <taxon>Ecdysozoa</taxon>
        <taxon>Arthropoda</taxon>
        <taxon>Hexapoda</taxon>
        <taxon>Insecta</taxon>
        <taxon>Pterygota</taxon>
        <taxon>Neoptera</taxon>
        <taxon>Endopterygota</taxon>
        <taxon>Coleoptera</taxon>
        <taxon>Polyphaga</taxon>
        <taxon>Cucujiformia</taxon>
        <taxon>Chrysomeloidea</taxon>
        <taxon>Cerambycidae</taxon>
        <taxon>Cerambycinae</taxon>
        <taxon>Callichromatini</taxon>
        <taxon>Aromia</taxon>
    </lineage>
</organism>
<reference evidence="1" key="1">
    <citation type="journal article" date="2023" name="Insect Mol. Biol.">
        <title>Genome sequencing provides insights into the evolution of gene families encoding plant cell wall-degrading enzymes in longhorned beetles.</title>
        <authorList>
            <person name="Shin N.R."/>
            <person name="Okamura Y."/>
            <person name="Kirsch R."/>
            <person name="Pauchet Y."/>
        </authorList>
    </citation>
    <scope>NUCLEOTIDE SEQUENCE</scope>
    <source>
        <strain evidence="1">AMC_N1</strain>
    </source>
</reference>
<protein>
    <submittedName>
        <fullName evidence="1">Uncharacterized protein</fullName>
    </submittedName>
</protein>
<feature type="non-terminal residue" evidence="1">
    <location>
        <position position="140"/>
    </location>
</feature>